<sequence>MNNKFLDEKMDFYRNSLIYLEYLKNDIIFISNRKEDYFKEIVYSSSFFERSYKNSIKLFVLELYKILENKEHYNLQSFLNNIINNKDEYNNWYTEPDINIMIQFRNKVSAISKSEDYKKIKNLRNKYYAHSDSNRDNFKTDVPFHKLWIILDEIQKIFCYLNLHLNKEQFIFSLVEKEIREIKLLQKHKRINKYVNSELRKSPDIGKLQEIRNIMLNKTPKQE</sequence>
<feature type="domain" description="HEPN AbiU2-like" evidence="1">
    <location>
        <begin position="20"/>
        <end position="177"/>
    </location>
</feature>
<evidence type="ECO:0000259" key="1">
    <source>
        <dbReference type="Pfam" id="PF18734"/>
    </source>
</evidence>
<gene>
    <name evidence="2" type="ORF">LPB301_02170</name>
</gene>
<protein>
    <recommendedName>
        <fullName evidence="1">HEPN AbiU2-like domain-containing protein</fullName>
    </recommendedName>
</protein>
<name>A0A1B8U6H0_9FLAO</name>
<dbReference type="EMBL" id="LSFL01000004">
    <property type="protein sequence ID" value="OBY67474.1"/>
    <property type="molecule type" value="Genomic_DNA"/>
</dbReference>
<dbReference type="KEGG" id="prn:BW723_07320"/>
<evidence type="ECO:0000313" key="3">
    <source>
        <dbReference type="Proteomes" id="UP000092612"/>
    </source>
</evidence>
<dbReference type="STRING" id="996801.BW723_07320"/>
<organism evidence="2 3">
    <name type="scientific">Polaribacter reichenbachii</name>
    <dbReference type="NCBI Taxonomy" id="996801"/>
    <lineage>
        <taxon>Bacteria</taxon>
        <taxon>Pseudomonadati</taxon>
        <taxon>Bacteroidota</taxon>
        <taxon>Flavobacteriia</taxon>
        <taxon>Flavobacteriales</taxon>
        <taxon>Flavobacteriaceae</taxon>
    </lineage>
</organism>
<comment type="caution">
    <text evidence="2">The sequence shown here is derived from an EMBL/GenBank/DDBJ whole genome shotgun (WGS) entry which is preliminary data.</text>
</comment>
<accession>A0A1B8U6H0</accession>
<dbReference type="OrthoDB" id="1422407at2"/>
<reference evidence="3" key="1">
    <citation type="submission" date="2016-02" db="EMBL/GenBank/DDBJ databases">
        <title>Paenibacillus sp. LPB0068, isolated from Crassostrea gigas.</title>
        <authorList>
            <person name="Shin S.-K."/>
            <person name="Yi H."/>
        </authorList>
    </citation>
    <scope>NUCLEOTIDE SEQUENCE [LARGE SCALE GENOMIC DNA]</scope>
    <source>
        <strain evidence="3">KCTC 23969</strain>
    </source>
</reference>
<keyword evidence="3" id="KW-1185">Reference proteome</keyword>
<evidence type="ECO:0000313" key="2">
    <source>
        <dbReference type="EMBL" id="OBY67474.1"/>
    </source>
</evidence>
<proteinExistence type="predicted"/>
<dbReference type="InterPro" id="IPR040704">
    <property type="entry name" value="HEPN_AbiU2"/>
</dbReference>
<dbReference type="RefSeq" id="WP_076686348.1">
    <property type="nucleotide sequence ID" value="NZ_CP019337.1"/>
</dbReference>
<dbReference type="Pfam" id="PF18734">
    <property type="entry name" value="HEPN_AbiU2"/>
    <property type="match status" value="1"/>
</dbReference>
<dbReference type="Proteomes" id="UP000092612">
    <property type="component" value="Unassembled WGS sequence"/>
</dbReference>
<dbReference type="AlphaFoldDB" id="A0A1B8U6H0"/>